<comment type="caution">
    <text evidence="3">The sequence shown here is derived from an EMBL/GenBank/DDBJ whole genome shotgun (WGS) entry which is preliminary data.</text>
</comment>
<dbReference type="Gene3D" id="3.20.20.140">
    <property type="entry name" value="Metal-dependent hydrolases"/>
    <property type="match status" value="1"/>
</dbReference>
<keyword evidence="4" id="KW-1185">Reference proteome</keyword>
<feature type="domain" description="Amidohydrolase-related" evidence="2">
    <location>
        <begin position="55"/>
        <end position="437"/>
    </location>
</feature>
<dbReference type="SUPFAM" id="SSF51338">
    <property type="entry name" value="Composite domain of metallo-dependent hydrolases"/>
    <property type="match status" value="1"/>
</dbReference>
<proteinExistence type="predicted"/>
<sequence length="506" mass="54775">MGILIEDAHVLTMDGISGSTPVVRSIRIEGDRIAEIGAGLIPADGDTVIDGCDRLVVPGLVNAHTHSWETLFKGRYDNLPLELWLAMSYPILGDSRVAPELVRLRSTLFAIESLEAGVTTIVDDVIENPNQEWAQLAAVFDAYDEVGIRANISGHIITRPFVDTMPFLADLLDPAMVRHLRSLPALTDDEYLDFCRRAFGTLHGRGDGRLRFMPAPSAPQRCSPELIAGATRLAQANDAECHIHVLETKTQMITGPRHYGGTLVEYLHKIGALTANTTLAHGIWLTESDIELVADSHTSIAHNPVSNLKLGSGIAPWRLLHDAGIDVALGTDGCSSSDSPRMLDVVKTAALLHKVTDPDFHRWPRVDEVLTAATIGGARSAVLGDAIGTIEVGKQADLVLFDLDTMAFTPRQKLDHQLVYSENGSSIDTVLVAGRVVVAGGEVTTVDARAARAELNRLLPEIIAWQDDLDRRNAVLTDAISATYFRAIATPGPVNRFAGDERAWLA</sequence>
<dbReference type="PANTHER" id="PTHR43794">
    <property type="entry name" value="AMINOHYDROLASE SSNA-RELATED"/>
    <property type="match status" value="1"/>
</dbReference>
<evidence type="ECO:0000259" key="2">
    <source>
        <dbReference type="Pfam" id="PF01979"/>
    </source>
</evidence>
<dbReference type="CDD" id="cd01298">
    <property type="entry name" value="ATZ_TRZ_like"/>
    <property type="match status" value="1"/>
</dbReference>
<dbReference type="InterPro" id="IPR050287">
    <property type="entry name" value="MTA/SAH_deaminase"/>
</dbReference>
<dbReference type="InterPro" id="IPR032466">
    <property type="entry name" value="Metal_Hydrolase"/>
</dbReference>
<dbReference type="InterPro" id="IPR006680">
    <property type="entry name" value="Amidohydro-rel"/>
</dbReference>
<accession>A0ABW7X714</accession>
<gene>
    <name evidence="3" type="ORF">ACH49W_26235</name>
</gene>
<dbReference type="Proteomes" id="UP001611415">
    <property type="component" value="Unassembled WGS sequence"/>
</dbReference>
<dbReference type="EMBL" id="JBIRYO010000020">
    <property type="protein sequence ID" value="MFI2476896.1"/>
    <property type="molecule type" value="Genomic_DNA"/>
</dbReference>
<evidence type="ECO:0000313" key="3">
    <source>
        <dbReference type="EMBL" id="MFI2476896.1"/>
    </source>
</evidence>
<protein>
    <submittedName>
        <fullName evidence="3">Amidohydrolase family protein</fullName>
    </submittedName>
</protein>
<dbReference type="Pfam" id="PF01979">
    <property type="entry name" value="Amidohydro_1"/>
    <property type="match status" value="1"/>
</dbReference>
<reference evidence="3 4" key="1">
    <citation type="submission" date="2024-10" db="EMBL/GenBank/DDBJ databases">
        <title>The Natural Products Discovery Center: Release of the First 8490 Sequenced Strains for Exploring Actinobacteria Biosynthetic Diversity.</title>
        <authorList>
            <person name="Kalkreuter E."/>
            <person name="Kautsar S.A."/>
            <person name="Yang D."/>
            <person name="Bader C.D."/>
            <person name="Teijaro C.N."/>
            <person name="Fluegel L."/>
            <person name="Davis C.M."/>
            <person name="Simpson J.R."/>
            <person name="Lauterbach L."/>
            <person name="Steele A.D."/>
            <person name="Gui C."/>
            <person name="Meng S."/>
            <person name="Li G."/>
            <person name="Viehrig K."/>
            <person name="Ye F."/>
            <person name="Su P."/>
            <person name="Kiefer A.F."/>
            <person name="Nichols A."/>
            <person name="Cepeda A.J."/>
            <person name="Yan W."/>
            <person name="Fan B."/>
            <person name="Jiang Y."/>
            <person name="Adhikari A."/>
            <person name="Zheng C.-J."/>
            <person name="Schuster L."/>
            <person name="Cowan T.M."/>
            <person name="Smanski M.J."/>
            <person name="Chevrette M.G."/>
            <person name="De Carvalho L.P.S."/>
            <person name="Shen B."/>
        </authorList>
    </citation>
    <scope>NUCLEOTIDE SEQUENCE [LARGE SCALE GENOMIC DNA]</scope>
    <source>
        <strain evidence="3 4">NPDC019275</strain>
    </source>
</reference>
<evidence type="ECO:0000256" key="1">
    <source>
        <dbReference type="ARBA" id="ARBA00022801"/>
    </source>
</evidence>
<dbReference type="InterPro" id="IPR011059">
    <property type="entry name" value="Metal-dep_hydrolase_composite"/>
</dbReference>
<dbReference type="PANTHER" id="PTHR43794:SF11">
    <property type="entry name" value="AMIDOHYDROLASE-RELATED DOMAIN-CONTAINING PROTEIN"/>
    <property type="match status" value="1"/>
</dbReference>
<evidence type="ECO:0000313" key="4">
    <source>
        <dbReference type="Proteomes" id="UP001611415"/>
    </source>
</evidence>
<dbReference type="Gene3D" id="2.30.40.10">
    <property type="entry name" value="Urease, subunit C, domain 1"/>
    <property type="match status" value="1"/>
</dbReference>
<name>A0ABW7X714_9NOCA</name>
<dbReference type="RefSeq" id="WP_397094204.1">
    <property type="nucleotide sequence ID" value="NZ_JBIRYO010000020.1"/>
</dbReference>
<organism evidence="3 4">
    <name type="scientific">Nocardia xishanensis</name>
    <dbReference type="NCBI Taxonomy" id="238964"/>
    <lineage>
        <taxon>Bacteria</taxon>
        <taxon>Bacillati</taxon>
        <taxon>Actinomycetota</taxon>
        <taxon>Actinomycetes</taxon>
        <taxon>Mycobacteriales</taxon>
        <taxon>Nocardiaceae</taxon>
        <taxon>Nocardia</taxon>
    </lineage>
</organism>
<keyword evidence="1" id="KW-0378">Hydrolase</keyword>
<dbReference type="SUPFAM" id="SSF51556">
    <property type="entry name" value="Metallo-dependent hydrolases"/>
    <property type="match status" value="1"/>
</dbReference>